<evidence type="ECO:0000256" key="1">
    <source>
        <dbReference type="SAM" id="MobiDB-lite"/>
    </source>
</evidence>
<accession>A0A5C6A564</accession>
<organism evidence="2 3">
    <name type="scientific">Neorhodopirellula pilleata</name>
    <dbReference type="NCBI Taxonomy" id="2714738"/>
    <lineage>
        <taxon>Bacteria</taxon>
        <taxon>Pseudomonadati</taxon>
        <taxon>Planctomycetota</taxon>
        <taxon>Planctomycetia</taxon>
        <taxon>Pirellulales</taxon>
        <taxon>Pirellulaceae</taxon>
        <taxon>Neorhodopirellula</taxon>
    </lineage>
</organism>
<protein>
    <submittedName>
        <fullName evidence="2">Uncharacterized protein</fullName>
    </submittedName>
</protein>
<evidence type="ECO:0000313" key="3">
    <source>
        <dbReference type="Proteomes" id="UP000316213"/>
    </source>
</evidence>
<feature type="region of interest" description="Disordered" evidence="1">
    <location>
        <begin position="410"/>
        <end position="431"/>
    </location>
</feature>
<dbReference type="EMBL" id="SJPM01000007">
    <property type="protein sequence ID" value="TWT95112.1"/>
    <property type="molecule type" value="Genomic_DNA"/>
</dbReference>
<keyword evidence="3" id="KW-1185">Reference proteome</keyword>
<evidence type="ECO:0000313" key="2">
    <source>
        <dbReference type="EMBL" id="TWT95112.1"/>
    </source>
</evidence>
<dbReference type="OrthoDB" id="281924at2"/>
<dbReference type="RefSeq" id="WP_146579042.1">
    <property type="nucleotide sequence ID" value="NZ_SJPM01000007.1"/>
</dbReference>
<dbReference type="AlphaFoldDB" id="A0A5C6A564"/>
<dbReference type="Proteomes" id="UP000316213">
    <property type="component" value="Unassembled WGS sequence"/>
</dbReference>
<feature type="compositionally biased region" description="Polar residues" evidence="1">
    <location>
        <begin position="449"/>
        <end position="465"/>
    </location>
</feature>
<comment type="caution">
    <text evidence="2">The sequence shown here is derived from an EMBL/GenBank/DDBJ whole genome shotgun (WGS) entry which is preliminary data.</text>
</comment>
<gene>
    <name evidence="2" type="ORF">Pla100_36940</name>
</gene>
<reference evidence="2 3" key="1">
    <citation type="submission" date="2019-02" db="EMBL/GenBank/DDBJ databases">
        <title>Deep-cultivation of Planctomycetes and their phenomic and genomic characterization uncovers novel biology.</title>
        <authorList>
            <person name="Wiegand S."/>
            <person name="Jogler M."/>
            <person name="Boedeker C."/>
            <person name="Pinto D."/>
            <person name="Vollmers J."/>
            <person name="Rivas-Marin E."/>
            <person name="Kohn T."/>
            <person name="Peeters S.H."/>
            <person name="Heuer A."/>
            <person name="Rast P."/>
            <person name="Oberbeckmann S."/>
            <person name="Bunk B."/>
            <person name="Jeske O."/>
            <person name="Meyerdierks A."/>
            <person name="Storesund J.E."/>
            <person name="Kallscheuer N."/>
            <person name="Luecker S."/>
            <person name="Lage O.M."/>
            <person name="Pohl T."/>
            <person name="Merkel B.J."/>
            <person name="Hornburger P."/>
            <person name="Mueller R.-W."/>
            <person name="Bruemmer F."/>
            <person name="Labrenz M."/>
            <person name="Spormann A.M."/>
            <person name="Op Den Camp H."/>
            <person name="Overmann J."/>
            <person name="Amann R."/>
            <person name="Jetten M.S.M."/>
            <person name="Mascher T."/>
            <person name="Medema M.H."/>
            <person name="Devos D.P."/>
            <person name="Kaster A.-K."/>
            <person name="Ovreas L."/>
            <person name="Rohde M."/>
            <person name="Galperin M.Y."/>
            <person name="Jogler C."/>
        </authorList>
    </citation>
    <scope>NUCLEOTIDE SEQUENCE [LARGE SCALE GENOMIC DNA]</scope>
    <source>
        <strain evidence="2 3">Pla100</strain>
    </source>
</reference>
<proteinExistence type="predicted"/>
<name>A0A5C6A564_9BACT</name>
<sequence length="465" mass="52978">MMLTKNHRRWIGASFWSILILVATVWMLRHRSMATILKESITLRPVEIAMIDPTGRVRLNDVVFGQYEHGNQQAHDQRSPHDWREIGFVSRVDRSGEGDPNKSPVSHEIVVTLFERPHWDSQAQFRVHHSSGSIDEIMATLLPPDRREALQERLSEAMDAHLAEVTDAVLPLVLQSLQESVPVIEQGIVESVERHRDELESLAARYRADLVQDQLVPLVRAEVIPIVRRHGQVPAEEIGREIWNKASLWRFGWRAIYDKSPLPERELVQEEWRRFVDQEVVPTVEDHLDEIATAVELIMRDILANERVRDEMMELAGVIANDEEARELFRVILSEAVIDNAALRQVWTNVWSTPEAKHRLQIAGKRIEPILRQIGDEIMGTREGGIEPGFARVLRNQILGKDRTWITIGSDDGASSDRMKAPANESKIPRLTRADTFMPYPVVHLANPKSANPKSANPESANPES</sequence>
<feature type="region of interest" description="Disordered" evidence="1">
    <location>
        <begin position="444"/>
        <end position="465"/>
    </location>
</feature>